<feature type="non-terminal residue" evidence="1">
    <location>
        <position position="1"/>
    </location>
</feature>
<dbReference type="EMBL" id="DMVW01000126">
    <property type="protein sequence ID" value="HAR52904.1"/>
    <property type="molecule type" value="Genomic_DNA"/>
</dbReference>
<evidence type="ECO:0000313" key="2">
    <source>
        <dbReference type="Proteomes" id="UP000264719"/>
    </source>
</evidence>
<protein>
    <submittedName>
        <fullName evidence="1">Uncharacterized protein</fullName>
    </submittedName>
</protein>
<gene>
    <name evidence="1" type="ORF">DCS45_13665</name>
</gene>
<sequence>FTIDRFTFHSALLCDTFGRSTPGLHRLFRPGECIGRIDATHARSCGMADPIHHISDTRPVIRQLDDAAINRIAAGEVVER</sequence>
<accession>A0A348WEE2</accession>
<comment type="caution">
    <text evidence="1">The sequence shown here is derived from an EMBL/GenBank/DDBJ whole genome shotgun (WGS) entry which is preliminary data.</text>
</comment>
<reference evidence="1 2" key="1">
    <citation type="journal article" date="2018" name="Nat. Biotechnol.">
        <title>A standardized bacterial taxonomy based on genome phylogeny substantially revises the tree of life.</title>
        <authorList>
            <person name="Parks D.H."/>
            <person name="Chuvochina M."/>
            <person name="Waite D.W."/>
            <person name="Rinke C."/>
            <person name="Skarshewski A."/>
            <person name="Chaumeil P.A."/>
            <person name="Hugenholtz P."/>
        </authorList>
    </citation>
    <scope>NUCLEOTIDE SEQUENCE [LARGE SCALE GENOMIC DNA]</scope>
    <source>
        <strain evidence="1">UBA9169</strain>
    </source>
</reference>
<dbReference type="Proteomes" id="UP000264719">
    <property type="component" value="Unassembled WGS sequence"/>
</dbReference>
<organism evidence="1 2">
    <name type="scientific">Roseovarius nubinhibens</name>
    <dbReference type="NCBI Taxonomy" id="314263"/>
    <lineage>
        <taxon>Bacteria</taxon>
        <taxon>Pseudomonadati</taxon>
        <taxon>Pseudomonadota</taxon>
        <taxon>Alphaproteobacteria</taxon>
        <taxon>Rhodobacterales</taxon>
        <taxon>Roseobacteraceae</taxon>
        <taxon>Roseovarius</taxon>
    </lineage>
</organism>
<dbReference type="AlphaFoldDB" id="A0A348WEE2"/>
<evidence type="ECO:0000313" key="1">
    <source>
        <dbReference type="EMBL" id="HAR52904.1"/>
    </source>
</evidence>
<proteinExistence type="predicted"/>
<name>A0A348WEE2_9RHOB</name>
<feature type="non-terminal residue" evidence="1">
    <location>
        <position position="80"/>
    </location>
</feature>